<dbReference type="InterPro" id="IPR051010">
    <property type="entry name" value="BCAA_transport"/>
</dbReference>
<keyword evidence="3" id="KW-0029">Amino-acid transport</keyword>
<dbReference type="InterPro" id="IPR028081">
    <property type="entry name" value="Leu-bd"/>
</dbReference>
<accession>A0A7W6GUK4</accession>
<dbReference type="GO" id="GO:0006865">
    <property type="term" value="P:amino acid transport"/>
    <property type="evidence" value="ECO:0007669"/>
    <property type="project" value="UniProtKB-KW"/>
</dbReference>
<dbReference type="AlphaFoldDB" id="A0A7W6GUK4"/>
<keyword evidence="2 4" id="KW-0732">Signal</keyword>
<dbReference type="CDD" id="cd06327">
    <property type="entry name" value="PBP1_SBP-like"/>
    <property type="match status" value="1"/>
</dbReference>
<dbReference type="Proteomes" id="UP000541426">
    <property type="component" value="Unassembled WGS sequence"/>
</dbReference>
<proteinExistence type="inferred from homology"/>
<name>A0A7W6GUK4_9RHOB</name>
<feature type="signal peptide" evidence="4">
    <location>
        <begin position="1"/>
        <end position="23"/>
    </location>
</feature>
<organism evidence="6 7">
    <name type="scientific">Sagittula marina</name>
    <dbReference type="NCBI Taxonomy" id="943940"/>
    <lineage>
        <taxon>Bacteria</taxon>
        <taxon>Pseudomonadati</taxon>
        <taxon>Pseudomonadota</taxon>
        <taxon>Alphaproteobacteria</taxon>
        <taxon>Rhodobacterales</taxon>
        <taxon>Roseobacteraceae</taxon>
        <taxon>Sagittula</taxon>
    </lineage>
</organism>
<evidence type="ECO:0000313" key="7">
    <source>
        <dbReference type="Proteomes" id="UP000541426"/>
    </source>
</evidence>
<dbReference type="Gene3D" id="3.40.50.2300">
    <property type="match status" value="2"/>
</dbReference>
<dbReference type="InterPro" id="IPR028082">
    <property type="entry name" value="Peripla_BP_I"/>
</dbReference>
<keyword evidence="7" id="KW-1185">Reference proteome</keyword>
<dbReference type="EMBL" id="JACIEJ010000018">
    <property type="protein sequence ID" value="MBB3988265.1"/>
    <property type="molecule type" value="Genomic_DNA"/>
</dbReference>
<evidence type="ECO:0000313" key="6">
    <source>
        <dbReference type="EMBL" id="MBB3988265.1"/>
    </source>
</evidence>
<feature type="domain" description="Leucine-binding protein" evidence="5">
    <location>
        <begin position="25"/>
        <end position="364"/>
    </location>
</feature>
<evidence type="ECO:0000256" key="4">
    <source>
        <dbReference type="SAM" id="SignalP"/>
    </source>
</evidence>
<feature type="chain" id="PRO_5031570259" evidence="4">
    <location>
        <begin position="24"/>
        <end position="401"/>
    </location>
</feature>
<dbReference type="PANTHER" id="PTHR30483:SF6">
    <property type="entry name" value="PERIPLASMIC BINDING PROTEIN OF ABC TRANSPORTER FOR NATURAL AMINO ACIDS"/>
    <property type="match status" value="1"/>
</dbReference>
<comment type="caution">
    <text evidence="6">The sequence shown here is derived from an EMBL/GenBank/DDBJ whole genome shotgun (WGS) entry which is preliminary data.</text>
</comment>
<evidence type="ECO:0000256" key="2">
    <source>
        <dbReference type="ARBA" id="ARBA00022729"/>
    </source>
</evidence>
<evidence type="ECO:0000256" key="3">
    <source>
        <dbReference type="ARBA" id="ARBA00022970"/>
    </source>
</evidence>
<gene>
    <name evidence="6" type="ORF">GGQ68_004622</name>
</gene>
<dbReference type="PANTHER" id="PTHR30483">
    <property type="entry name" value="LEUCINE-SPECIFIC-BINDING PROTEIN"/>
    <property type="match status" value="1"/>
</dbReference>
<comment type="similarity">
    <text evidence="1">Belongs to the leucine-binding protein family.</text>
</comment>
<keyword evidence="3" id="KW-0813">Transport</keyword>
<dbReference type="Pfam" id="PF13458">
    <property type="entry name" value="Peripla_BP_6"/>
    <property type="match status" value="1"/>
</dbReference>
<reference evidence="6 7" key="1">
    <citation type="submission" date="2020-08" db="EMBL/GenBank/DDBJ databases">
        <title>Genomic Encyclopedia of Type Strains, Phase IV (KMG-IV): sequencing the most valuable type-strain genomes for metagenomic binning, comparative biology and taxonomic classification.</title>
        <authorList>
            <person name="Goeker M."/>
        </authorList>
    </citation>
    <scope>NUCLEOTIDE SEQUENCE [LARGE SCALE GENOMIC DNA]</scope>
    <source>
        <strain evidence="6 7">DSM 102235</strain>
    </source>
</reference>
<evidence type="ECO:0000256" key="1">
    <source>
        <dbReference type="ARBA" id="ARBA00010062"/>
    </source>
</evidence>
<protein>
    <submittedName>
        <fullName evidence="6">Branched-chain amino acid transport system substrate-binding protein</fullName>
    </submittedName>
</protein>
<dbReference type="SUPFAM" id="SSF53822">
    <property type="entry name" value="Periplasmic binding protein-like I"/>
    <property type="match status" value="1"/>
</dbReference>
<dbReference type="RefSeq" id="WP_183969967.1">
    <property type="nucleotide sequence ID" value="NZ_JACIEJ010000018.1"/>
</dbReference>
<evidence type="ECO:0000259" key="5">
    <source>
        <dbReference type="Pfam" id="PF13458"/>
    </source>
</evidence>
<sequence length="401" mass="43098">MTTVTRALLASVVCGALAAGAQAEPYRIGVLTDMSGMNYDLSGKGSEVAARMAVEDFGGTLLGEQIEVIVGDHQNKPDVGSTLARRWIDEQNVVAVVDLPTSSVALAVQEITRQSDTALLISTGGSSELTGASCSPSTAQWTWDTYALANGTGRAMTLEGDKTWFFLTVDYTFGNALEADTTAAVEAAGGTVVGSVTHPRETSDFSSYLLQAQGSGADVIALANASGDTMTALKQAEEFGVTALGQDIAGMLLFLTDVHGVGLDIAKNLTLTTAFYWDMNEETRAWSERFAERMDGKMPTMVHAGVYSAVSNYLKAAEKSGQAKSGTQVMDTMRDMDIDDFFNHNAYLRKDGRVVHDMYLVQVKTPEESKGPWDYYKVLRTIPGDEAFRPIEQSACPLLDR</sequence>